<dbReference type="GO" id="GO:0030246">
    <property type="term" value="F:carbohydrate binding"/>
    <property type="evidence" value="ECO:0007669"/>
    <property type="project" value="InterPro"/>
</dbReference>
<feature type="domain" description="TonB-dependent receptor plug" evidence="5">
    <location>
        <begin position="140"/>
        <end position="214"/>
    </location>
</feature>
<keyword evidence="4" id="KW-0732">Signal</keyword>
<dbReference type="SUPFAM" id="SSF56935">
    <property type="entry name" value="Porins"/>
    <property type="match status" value="1"/>
</dbReference>
<evidence type="ECO:0000256" key="4">
    <source>
        <dbReference type="SAM" id="SignalP"/>
    </source>
</evidence>
<evidence type="ECO:0000256" key="1">
    <source>
        <dbReference type="ARBA" id="ARBA00004442"/>
    </source>
</evidence>
<dbReference type="Pfam" id="PF07715">
    <property type="entry name" value="Plug"/>
    <property type="match status" value="1"/>
</dbReference>
<dbReference type="OrthoDB" id="905812at2"/>
<dbReference type="AlphaFoldDB" id="A0A4Q5LTQ4"/>
<proteinExistence type="predicted"/>
<dbReference type="InterPro" id="IPR037066">
    <property type="entry name" value="Plug_dom_sf"/>
</dbReference>
<name>A0A4Q5LTQ4_9BACT</name>
<dbReference type="Pfam" id="PF13620">
    <property type="entry name" value="CarboxypepD_reg"/>
    <property type="match status" value="1"/>
</dbReference>
<accession>A0A4Q5LTQ4</accession>
<dbReference type="Gene3D" id="2.60.40.1120">
    <property type="entry name" value="Carboxypeptidase-like, regulatory domain"/>
    <property type="match status" value="1"/>
</dbReference>
<comment type="subcellular location">
    <subcellularLocation>
        <location evidence="1">Cell outer membrane</location>
    </subcellularLocation>
</comment>
<sequence>MKNLLLVLLFTSLSHLLHAQTFSVKGQVKNQQNEVVSFATIAVHAAKDSSLAKADIADENGSFKINNLITGRYFIKVTAVGFSPFNSPAFEVVDKDLEFQPFTVLSDAKQLNEVKVVAAKPLIEVQNDKIVFNVESSINATGTNALELLQKSPGVQVDKDENILVKGKAGVRILIDGRPSPMSGKDLASTLKSMNSSDIEAIEVITNPSAKYDAAGDLGIINIRLKKNKKIGTNGNVNLGSNIGITPKFNGSINLNHRDKKINVFGNYSYNQGAWHNRTLDDQILNNIAYNKTWRGIYRDTSHNAKIGMDYFINARHTIGISANGRASDHNGGGESQTLIGDRYSARPDSAILNSRTSNPEKNKNLNVNLNYRYADTTGHELNIDADYGIFTSRGISYQPNTYEFPNSDRPSFSRNFVSKTPTDISIKSFKIDYEQPLMKGKLSYGIKLSDVKSDNTFDFFNVLNDVEVRDLERSNNFVYTERVYAAYANFNKSLNKKWDLQVGLRAERTKSLGQLTSYKQNDLDKVDTSYINLFPSGAISYKLSENHNLNLNYSRRINRPSYQNLNPFEYRIDELVYSKGNPFLRPEYANNFKLTHIYKGKLTTSLGYWRTRFPVVGLRLPYDQSRTYFIARNLDYSQGFSLDMSLATDITKWWNIYVNISGYANVWKGKFENNLVINNSTIAANANAQSTFKLKNNWTIELSGWYNSPYRRIDYNFAMGTMDAGVQKKFWKENATLKVSFTDVLHTGRGGYYSEYAGVYTNLRFKWESQQLRINFNYRFGSNEIKAARNRRGGSEDELNRIKGG</sequence>
<dbReference type="EMBL" id="SEWF01000061">
    <property type="protein sequence ID" value="RYU93008.1"/>
    <property type="molecule type" value="Genomic_DNA"/>
</dbReference>
<dbReference type="InterPro" id="IPR013784">
    <property type="entry name" value="Carb-bd-like_fold"/>
</dbReference>
<feature type="signal peptide" evidence="4">
    <location>
        <begin position="1"/>
        <end position="19"/>
    </location>
</feature>
<keyword evidence="7" id="KW-0675">Receptor</keyword>
<evidence type="ECO:0000259" key="6">
    <source>
        <dbReference type="Pfam" id="PF14905"/>
    </source>
</evidence>
<dbReference type="PANTHER" id="PTHR40980:SF4">
    <property type="entry name" value="TONB-DEPENDENT RECEPTOR-LIKE BETA-BARREL DOMAIN-CONTAINING PROTEIN"/>
    <property type="match status" value="1"/>
</dbReference>
<dbReference type="Gene3D" id="2.40.170.20">
    <property type="entry name" value="TonB-dependent receptor, beta-barrel domain"/>
    <property type="match status" value="1"/>
</dbReference>
<dbReference type="InterPro" id="IPR036942">
    <property type="entry name" value="Beta-barrel_TonB_sf"/>
</dbReference>
<dbReference type="InterPro" id="IPR041700">
    <property type="entry name" value="OMP_b-brl_3"/>
</dbReference>
<dbReference type="Proteomes" id="UP000293162">
    <property type="component" value="Unassembled WGS sequence"/>
</dbReference>
<keyword evidence="3" id="KW-0998">Cell outer membrane</keyword>
<dbReference type="SUPFAM" id="SSF49452">
    <property type="entry name" value="Starch-binding domain-like"/>
    <property type="match status" value="1"/>
</dbReference>
<dbReference type="Gene3D" id="2.170.130.10">
    <property type="entry name" value="TonB-dependent receptor, plug domain"/>
    <property type="match status" value="1"/>
</dbReference>
<evidence type="ECO:0000313" key="8">
    <source>
        <dbReference type="Proteomes" id="UP000293162"/>
    </source>
</evidence>
<organism evidence="7 8">
    <name type="scientific">Emticicia agri</name>
    <dbReference type="NCBI Taxonomy" id="2492393"/>
    <lineage>
        <taxon>Bacteria</taxon>
        <taxon>Pseudomonadati</taxon>
        <taxon>Bacteroidota</taxon>
        <taxon>Cytophagia</taxon>
        <taxon>Cytophagales</taxon>
        <taxon>Leadbetterellaceae</taxon>
        <taxon>Emticicia</taxon>
    </lineage>
</organism>
<dbReference type="Pfam" id="PF14905">
    <property type="entry name" value="OMP_b-brl_3"/>
    <property type="match status" value="1"/>
</dbReference>
<feature type="chain" id="PRO_5020957419" evidence="4">
    <location>
        <begin position="20"/>
        <end position="806"/>
    </location>
</feature>
<dbReference type="RefSeq" id="WP_130023853.1">
    <property type="nucleotide sequence ID" value="NZ_SEWF01000061.1"/>
</dbReference>
<dbReference type="PANTHER" id="PTHR40980">
    <property type="entry name" value="PLUG DOMAIN-CONTAINING PROTEIN"/>
    <property type="match status" value="1"/>
</dbReference>
<evidence type="ECO:0000259" key="5">
    <source>
        <dbReference type="Pfam" id="PF07715"/>
    </source>
</evidence>
<reference evidence="7 8" key="1">
    <citation type="submission" date="2019-02" db="EMBL/GenBank/DDBJ databases">
        <title>Bacterial novel species Emticicia sp. 17J42-9 isolated from soil.</title>
        <authorList>
            <person name="Jung H.-Y."/>
        </authorList>
    </citation>
    <scope>NUCLEOTIDE SEQUENCE [LARGE SCALE GENOMIC DNA]</scope>
    <source>
        <strain evidence="7 8">17J42-9</strain>
    </source>
</reference>
<keyword evidence="8" id="KW-1185">Reference proteome</keyword>
<evidence type="ECO:0000256" key="2">
    <source>
        <dbReference type="ARBA" id="ARBA00023136"/>
    </source>
</evidence>
<dbReference type="GO" id="GO:0009279">
    <property type="term" value="C:cell outer membrane"/>
    <property type="evidence" value="ECO:0007669"/>
    <property type="project" value="UniProtKB-SubCell"/>
</dbReference>
<feature type="domain" description="Outer membrane protein beta-barrel" evidence="6">
    <location>
        <begin position="376"/>
        <end position="779"/>
    </location>
</feature>
<protein>
    <submittedName>
        <fullName evidence="7">TonB-dependent receptor</fullName>
    </submittedName>
</protein>
<keyword evidence="2" id="KW-0472">Membrane</keyword>
<evidence type="ECO:0000313" key="7">
    <source>
        <dbReference type="EMBL" id="RYU93008.1"/>
    </source>
</evidence>
<dbReference type="InterPro" id="IPR012910">
    <property type="entry name" value="Plug_dom"/>
</dbReference>
<comment type="caution">
    <text evidence="7">The sequence shown here is derived from an EMBL/GenBank/DDBJ whole genome shotgun (WGS) entry which is preliminary data.</text>
</comment>
<evidence type="ECO:0000256" key="3">
    <source>
        <dbReference type="ARBA" id="ARBA00023237"/>
    </source>
</evidence>
<gene>
    <name evidence="7" type="ORF">EWM59_24325</name>
</gene>